<accession>A0A0P1AE93</accession>
<feature type="compositionally biased region" description="Polar residues" evidence="1">
    <location>
        <begin position="25"/>
        <end position="34"/>
    </location>
</feature>
<organism evidence="2 3">
    <name type="scientific">Plasmopara halstedii</name>
    <name type="common">Downy mildew of sunflower</name>
    <dbReference type="NCBI Taxonomy" id="4781"/>
    <lineage>
        <taxon>Eukaryota</taxon>
        <taxon>Sar</taxon>
        <taxon>Stramenopiles</taxon>
        <taxon>Oomycota</taxon>
        <taxon>Peronosporomycetes</taxon>
        <taxon>Peronosporales</taxon>
        <taxon>Peronosporaceae</taxon>
        <taxon>Plasmopara</taxon>
    </lineage>
</organism>
<evidence type="ECO:0000313" key="3">
    <source>
        <dbReference type="Proteomes" id="UP000054928"/>
    </source>
</evidence>
<protein>
    <submittedName>
        <fullName evidence="2">Uncharacterized protein</fullName>
    </submittedName>
</protein>
<sequence>MYSNLDVVSLYQPANPLRGHKQVPFQSASSQFQNHQHDAPSLGSQKAKSNMSYPGQASMLSCFIAL</sequence>
<dbReference type="GeneID" id="36403822"/>
<dbReference type="RefSeq" id="XP_024575077.1">
    <property type="nucleotide sequence ID" value="XM_024724174.1"/>
</dbReference>
<evidence type="ECO:0000256" key="1">
    <source>
        <dbReference type="SAM" id="MobiDB-lite"/>
    </source>
</evidence>
<evidence type="ECO:0000313" key="2">
    <source>
        <dbReference type="EMBL" id="CEG38708.1"/>
    </source>
</evidence>
<feature type="compositionally biased region" description="Polar residues" evidence="1">
    <location>
        <begin position="42"/>
        <end position="53"/>
    </location>
</feature>
<dbReference type="EMBL" id="CCYD01000322">
    <property type="protein sequence ID" value="CEG38708.1"/>
    <property type="molecule type" value="Genomic_DNA"/>
</dbReference>
<reference evidence="3" key="1">
    <citation type="submission" date="2014-09" db="EMBL/GenBank/DDBJ databases">
        <authorList>
            <person name="Sharma Rahul"/>
            <person name="Thines Marco"/>
        </authorList>
    </citation>
    <scope>NUCLEOTIDE SEQUENCE [LARGE SCALE GENOMIC DNA]</scope>
</reference>
<keyword evidence="3" id="KW-1185">Reference proteome</keyword>
<dbReference type="AlphaFoldDB" id="A0A0P1AE93"/>
<proteinExistence type="predicted"/>
<dbReference type="Proteomes" id="UP000054928">
    <property type="component" value="Unassembled WGS sequence"/>
</dbReference>
<name>A0A0P1AE93_PLAHL</name>
<feature type="region of interest" description="Disordered" evidence="1">
    <location>
        <begin position="25"/>
        <end position="53"/>
    </location>
</feature>